<accession>D6TX14</accession>
<dbReference type="AlphaFoldDB" id="D6TX14"/>
<dbReference type="Proteomes" id="UP000004508">
    <property type="component" value="Unassembled WGS sequence"/>
</dbReference>
<name>D6TX14_KTERA</name>
<evidence type="ECO:0000313" key="2">
    <source>
        <dbReference type="Proteomes" id="UP000004508"/>
    </source>
</evidence>
<comment type="caution">
    <text evidence="1">The sequence shown here is derived from an EMBL/GenBank/DDBJ whole genome shotgun (WGS) entry which is preliminary data.</text>
</comment>
<keyword evidence="2" id="KW-1185">Reference proteome</keyword>
<dbReference type="RefSeq" id="WP_007916504.1">
    <property type="nucleotide sequence ID" value="NZ_ADVG01000003.1"/>
</dbReference>
<sequence>MSSYASRDKELVYGDSDAGFLVFMQRDLAELYAALAKSKTWGELKVSVAADIYQEAVERAFWITEEAYESQAMPLPEDAFDLYDVSDYVGTDWPPYPIQEMLEWMPADIQQQYGEVQDTMFDGPQLIIDTEHKLEIVSALEKQGYVCIEDDLLARIAIRNSSSSVYEQKWA</sequence>
<evidence type="ECO:0000313" key="1">
    <source>
        <dbReference type="EMBL" id="EFH84747.1"/>
    </source>
</evidence>
<dbReference type="eggNOG" id="ENOG502ZPT9">
    <property type="taxonomic scope" value="Bacteria"/>
</dbReference>
<reference evidence="1 2" key="1">
    <citation type="journal article" date="2011" name="Stand. Genomic Sci.">
        <title>Non-contiguous finished genome sequence and contextual data of the filamentous soil bacterium Ktedonobacter racemifer type strain (SOSP1-21).</title>
        <authorList>
            <person name="Chang Y.J."/>
            <person name="Land M."/>
            <person name="Hauser L."/>
            <person name="Chertkov O."/>
            <person name="Del Rio T.G."/>
            <person name="Nolan M."/>
            <person name="Copeland A."/>
            <person name="Tice H."/>
            <person name="Cheng J.F."/>
            <person name="Lucas S."/>
            <person name="Han C."/>
            <person name="Goodwin L."/>
            <person name="Pitluck S."/>
            <person name="Ivanova N."/>
            <person name="Ovchinikova G."/>
            <person name="Pati A."/>
            <person name="Chen A."/>
            <person name="Palaniappan K."/>
            <person name="Mavromatis K."/>
            <person name="Liolios K."/>
            <person name="Brettin T."/>
            <person name="Fiebig A."/>
            <person name="Rohde M."/>
            <person name="Abt B."/>
            <person name="Goker M."/>
            <person name="Detter J.C."/>
            <person name="Woyke T."/>
            <person name="Bristow J."/>
            <person name="Eisen J.A."/>
            <person name="Markowitz V."/>
            <person name="Hugenholtz P."/>
            <person name="Kyrpides N.C."/>
            <person name="Klenk H.P."/>
            <person name="Lapidus A."/>
        </authorList>
    </citation>
    <scope>NUCLEOTIDE SEQUENCE [LARGE SCALE GENOMIC DNA]</scope>
    <source>
        <strain evidence="2">DSM 44963</strain>
    </source>
</reference>
<protein>
    <submittedName>
        <fullName evidence="1">Uncharacterized protein</fullName>
    </submittedName>
</protein>
<proteinExistence type="predicted"/>
<dbReference type="OrthoDB" id="4469825at2"/>
<gene>
    <name evidence="1" type="ORF">Krac_5850</name>
</gene>
<dbReference type="EMBL" id="ADVG01000003">
    <property type="protein sequence ID" value="EFH84747.1"/>
    <property type="molecule type" value="Genomic_DNA"/>
</dbReference>
<dbReference type="STRING" id="485913.Krac_5850"/>
<dbReference type="InParanoid" id="D6TX14"/>
<organism evidence="1 2">
    <name type="scientific">Ktedonobacter racemifer DSM 44963</name>
    <dbReference type="NCBI Taxonomy" id="485913"/>
    <lineage>
        <taxon>Bacteria</taxon>
        <taxon>Bacillati</taxon>
        <taxon>Chloroflexota</taxon>
        <taxon>Ktedonobacteria</taxon>
        <taxon>Ktedonobacterales</taxon>
        <taxon>Ktedonobacteraceae</taxon>
        <taxon>Ktedonobacter</taxon>
    </lineage>
</organism>